<dbReference type="AlphaFoldDB" id="A0A7U7GE90"/>
<comment type="caution">
    <text evidence="1">The sequence shown here is derived from an EMBL/GenBank/DDBJ whole genome shotgun (WGS) entry which is preliminary data.</text>
</comment>
<evidence type="ECO:0000313" key="1">
    <source>
        <dbReference type="EMBL" id="CDH46644.1"/>
    </source>
</evidence>
<keyword evidence="2" id="KW-1185">Reference proteome</keyword>
<protein>
    <submittedName>
        <fullName evidence="1">Uncharacterized protein</fullName>
    </submittedName>
</protein>
<accession>A0A7U7GE90</accession>
<proteinExistence type="predicted"/>
<name>A0A7U7GE90_9GAMM</name>
<dbReference type="Proteomes" id="UP000019184">
    <property type="component" value="Unassembled WGS sequence"/>
</dbReference>
<evidence type="ECO:0000313" key="2">
    <source>
        <dbReference type="Proteomes" id="UP000019184"/>
    </source>
</evidence>
<gene>
    <name evidence="1" type="ORF">BN874_540030</name>
</gene>
<organism evidence="1 2">
    <name type="scientific">Candidatus Contendobacter odensis Run_B_J11</name>
    <dbReference type="NCBI Taxonomy" id="1400861"/>
    <lineage>
        <taxon>Bacteria</taxon>
        <taxon>Pseudomonadati</taxon>
        <taxon>Pseudomonadota</taxon>
        <taxon>Gammaproteobacteria</taxon>
        <taxon>Candidatus Competibacteraceae</taxon>
        <taxon>Candidatus Contendibacter</taxon>
    </lineage>
</organism>
<reference evidence="1 2" key="1">
    <citation type="journal article" date="2014" name="ISME J.">
        <title>Candidatus Competibacter-lineage genomes retrieved from metagenomes reveal functional metabolic diversity.</title>
        <authorList>
            <person name="McIlroy S.J."/>
            <person name="Albertsen M."/>
            <person name="Andresen E.K."/>
            <person name="Saunders A.M."/>
            <person name="Kristiansen R."/>
            <person name="Stokholm-Bjerregaard M."/>
            <person name="Nielsen K.L."/>
            <person name="Nielsen P.H."/>
        </authorList>
    </citation>
    <scope>NUCLEOTIDE SEQUENCE [LARGE SCALE GENOMIC DNA]</scope>
    <source>
        <strain evidence="1 2">Run_B_J11</strain>
    </source>
</reference>
<sequence>MAEGQLQVADDLAGESRMGVTREHHHSTFVHALFPHYRNIQLCCLGKMAGPPGFEPGNAGIKIRCLTTWLRPKKSEMLQQTTSGCRAR</sequence>
<dbReference type="EMBL" id="CBTK010000270">
    <property type="protein sequence ID" value="CDH46644.1"/>
    <property type="molecule type" value="Genomic_DNA"/>
</dbReference>